<sequence length="113" mass="10897">MMFRTLLLASVIGLGATGAVLAQEGPVLVGGNGGGGPEVVYPSVPTNNILGGAQVSISGGAQNRTYTYGAVNSFPAQAGTIVGGNAGGGPEVVYNLQPQASGLASLGVGAPRS</sequence>
<proteinExistence type="predicted"/>
<dbReference type="RefSeq" id="WP_202823561.1">
    <property type="nucleotide sequence ID" value="NZ_JAEUXJ010000001.1"/>
</dbReference>
<evidence type="ECO:0000313" key="2">
    <source>
        <dbReference type="EMBL" id="MBL6453811.1"/>
    </source>
</evidence>
<name>A0ABS1UWG3_9PROT</name>
<protein>
    <submittedName>
        <fullName evidence="2">Uncharacterized protein</fullName>
    </submittedName>
</protein>
<feature type="signal peptide" evidence="1">
    <location>
        <begin position="1"/>
        <end position="22"/>
    </location>
</feature>
<organism evidence="2 3">
    <name type="scientific">Belnapia mucosa</name>
    <dbReference type="NCBI Taxonomy" id="2804532"/>
    <lineage>
        <taxon>Bacteria</taxon>
        <taxon>Pseudomonadati</taxon>
        <taxon>Pseudomonadota</taxon>
        <taxon>Alphaproteobacteria</taxon>
        <taxon>Acetobacterales</taxon>
        <taxon>Roseomonadaceae</taxon>
        <taxon>Belnapia</taxon>
    </lineage>
</organism>
<dbReference type="EMBL" id="JAEUXJ010000001">
    <property type="protein sequence ID" value="MBL6453811.1"/>
    <property type="molecule type" value="Genomic_DNA"/>
</dbReference>
<dbReference type="Proteomes" id="UP000606490">
    <property type="component" value="Unassembled WGS sequence"/>
</dbReference>
<comment type="caution">
    <text evidence="2">The sequence shown here is derived from an EMBL/GenBank/DDBJ whole genome shotgun (WGS) entry which is preliminary data.</text>
</comment>
<reference evidence="2 3" key="1">
    <citation type="submission" date="2021-01" db="EMBL/GenBank/DDBJ databases">
        <title>Belnapia mucosa sp. nov. and Belnapia arida sp. nov., isolated from the Tabernas Desert (Almeria, Spain).</title>
        <authorList>
            <person name="Molina-Menor E."/>
            <person name="Vidal-Verdu A."/>
            <person name="Calonge A."/>
            <person name="Satari L."/>
            <person name="Pereto Magraner J."/>
            <person name="Porcar Miralles M."/>
        </authorList>
    </citation>
    <scope>NUCLEOTIDE SEQUENCE [LARGE SCALE GENOMIC DNA]</scope>
    <source>
        <strain evidence="2 3">T6</strain>
    </source>
</reference>
<evidence type="ECO:0000256" key="1">
    <source>
        <dbReference type="SAM" id="SignalP"/>
    </source>
</evidence>
<gene>
    <name evidence="2" type="ORF">JMJ55_00665</name>
</gene>
<feature type="chain" id="PRO_5045919079" evidence="1">
    <location>
        <begin position="23"/>
        <end position="113"/>
    </location>
</feature>
<evidence type="ECO:0000313" key="3">
    <source>
        <dbReference type="Proteomes" id="UP000606490"/>
    </source>
</evidence>
<accession>A0ABS1UWG3</accession>
<keyword evidence="1" id="KW-0732">Signal</keyword>
<keyword evidence="3" id="KW-1185">Reference proteome</keyword>